<dbReference type="RefSeq" id="WP_331786771.1">
    <property type="nucleotide sequence ID" value="NZ_JAVFKM010000005.1"/>
</dbReference>
<evidence type="ECO:0000256" key="1">
    <source>
        <dbReference type="SAM" id="MobiDB-lite"/>
    </source>
</evidence>
<dbReference type="EMBL" id="JAVFKM010000005">
    <property type="protein sequence ID" value="MEF3114274.1"/>
    <property type="molecule type" value="Genomic_DNA"/>
</dbReference>
<sequence>MPLNGRALAKYRRSALAWPSRAEGAEVEAQRAHKPEQGHRRHRHERHGCRRGSGQGRRLGPGVLRDRRPGDFGLGGPSVPLLIPGQVRGTASCSRCSVT</sequence>
<feature type="compositionally biased region" description="Basic residues" evidence="1">
    <location>
        <begin position="39"/>
        <end position="50"/>
    </location>
</feature>
<reference evidence="2 3" key="1">
    <citation type="submission" date="2023-08" db="EMBL/GenBank/DDBJ databases">
        <authorList>
            <person name="Sharma P."/>
            <person name="Verma V."/>
            <person name="Mohan M.K."/>
            <person name="Dubey A.K."/>
        </authorList>
    </citation>
    <scope>NUCLEOTIDE SEQUENCE [LARGE SCALE GENOMIC DNA]</scope>
    <source>
        <strain evidence="2 3">ADP4</strain>
    </source>
</reference>
<evidence type="ECO:0000313" key="2">
    <source>
        <dbReference type="EMBL" id="MEF3114274.1"/>
    </source>
</evidence>
<dbReference type="Proteomes" id="UP001348265">
    <property type="component" value="Unassembled WGS sequence"/>
</dbReference>
<name>A0ABU7WSZ9_9ACTN</name>
<gene>
    <name evidence="2" type="ORF">RB636_13910</name>
</gene>
<comment type="caution">
    <text evidence="2">The sequence shown here is derived from an EMBL/GenBank/DDBJ whole genome shotgun (WGS) entry which is preliminary data.</text>
</comment>
<organism evidence="2 3">
    <name type="scientific">Streptomyces chrestomyceticus</name>
    <dbReference type="NCBI Taxonomy" id="68185"/>
    <lineage>
        <taxon>Bacteria</taxon>
        <taxon>Bacillati</taxon>
        <taxon>Actinomycetota</taxon>
        <taxon>Actinomycetes</taxon>
        <taxon>Kitasatosporales</taxon>
        <taxon>Streptomycetaceae</taxon>
        <taxon>Streptomyces</taxon>
    </lineage>
</organism>
<feature type="region of interest" description="Disordered" evidence="1">
    <location>
        <begin position="20"/>
        <end position="81"/>
    </location>
</feature>
<proteinExistence type="predicted"/>
<evidence type="ECO:0000313" key="3">
    <source>
        <dbReference type="Proteomes" id="UP001348265"/>
    </source>
</evidence>
<keyword evidence="3" id="KW-1185">Reference proteome</keyword>
<accession>A0ABU7WSZ9</accession>
<feature type="compositionally biased region" description="Basic and acidic residues" evidence="1">
    <location>
        <begin position="28"/>
        <end position="38"/>
    </location>
</feature>
<protein>
    <submittedName>
        <fullName evidence="2">Uncharacterized protein</fullName>
    </submittedName>
</protein>